<evidence type="ECO:0000256" key="1">
    <source>
        <dbReference type="SAM" id="Phobius"/>
    </source>
</evidence>
<gene>
    <name evidence="2" type="ORF">A2870_01015</name>
</gene>
<organism evidence="2 3">
    <name type="scientific">Candidatus Curtissbacteria bacterium RIFCSPHIGHO2_01_FULL_41_11</name>
    <dbReference type="NCBI Taxonomy" id="1797711"/>
    <lineage>
        <taxon>Bacteria</taxon>
        <taxon>Candidatus Curtissiibacteriota</taxon>
    </lineage>
</organism>
<evidence type="ECO:0000313" key="3">
    <source>
        <dbReference type="Proteomes" id="UP000179102"/>
    </source>
</evidence>
<name>A0A1F5G3P6_9BACT</name>
<protein>
    <recommendedName>
        <fullName evidence="4">DUF948 domain-containing protein</fullName>
    </recommendedName>
</protein>
<proteinExistence type="predicted"/>
<accession>A0A1F5G3P6</accession>
<evidence type="ECO:0000313" key="2">
    <source>
        <dbReference type="EMBL" id="OGD86435.1"/>
    </source>
</evidence>
<evidence type="ECO:0008006" key="4">
    <source>
        <dbReference type="Google" id="ProtNLM"/>
    </source>
</evidence>
<comment type="caution">
    <text evidence="2">The sequence shown here is derived from an EMBL/GenBank/DDBJ whole genome shotgun (WGS) entry which is preliminary data.</text>
</comment>
<keyword evidence="1" id="KW-1133">Transmembrane helix</keyword>
<keyword evidence="1" id="KW-0472">Membrane</keyword>
<feature type="transmembrane region" description="Helical" evidence="1">
    <location>
        <begin position="6"/>
        <end position="30"/>
    </location>
</feature>
<dbReference type="STRING" id="1797711.A2870_01015"/>
<dbReference type="EMBL" id="MFAZ01000043">
    <property type="protein sequence ID" value="OGD86435.1"/>
    <property type="molecule type" value="Genomic_DNA"/>
</dbReference>
<reference evidence="2 3" key="1">
    <citation type="journal article" date="2016" name="Nat. Commun.">
        <title>Thousands of microbial genomes shed light on interconnected biogeochemical processes in an aquifer system.</title>
        <authorList>
            <person name="Anantharaman K."/>
            <person name="Brown C.T."/>
            <person name="Hug L.A."/>
            <person name="Sharon I."/>
            <person name="Castelle C.J."/>
            <person name="Probst A.J."/>
            <person name="Thomas B.C."/>
            <person name="Singh A."/>
            <person name="Wilkins M.J."/>
            <person name="Karaoz U."/>
            <person name="Brodie E.L."/>
            <person name="Williams K.H."/>
            <person name="Hubbard S.S."/>
            <person name="Banfield J.F."/>
        </authorList>
    </citation>
    <scope>NUCLEOTIDE SEQUENCE [LARGE SCALE GENOMIC DNA]</scope>
</reference>
<sequence>MDITQTILLAIIIVLAVFLVALGFQVFFVLRDLRKTLTRMNILFEDANNLIAEVKKPVESAGNFVSALTAGAGIVHLLKKDKRSKEKSGSPTH</sequence>
<keyword evidence="1" id="KW-0812">Transmembrane</keyword>
<dbReference type="AlphaFoldDB" id="A0A1F5G3P6"/>
<dbReference type="Proteomes" id="UP000179102">
    <property type="component" value="Unassembled WGS sequence"/>
</dbReference>